<dbReference type="AlphaFoldDB" id="A0A0L8GQA6"/>
<proteinExistence type="predicted"/>
<evidence type="ECO:0000256" key="1">
    <source>
        <dbReference type="SAM" id="MobiDB-lite"/>
    </source>
</evidence>
<feature type="non-terminal residue" evidence="2">
    <location>
        <position position="1"/>
    </location>
</feature>
<gene>
    <name evidence="2" type="ORF">OCBIM_22029757mg</name>
</gene>
<protein>
    <submittedName>
        <fullName evidence="2">Uncharacterized protein</fullName>
    </submittedName>
</protein>
<reference evidence="2" key="1">
    <citation type="submission" date="2015-07" db="EMBL/GenBank/DDBJ databases">
        <title>MeaNS - Measles Nucleotide Surveillance Program.</title>
        <authorList>
            <person name="Tran T."/>
            <person name="Druce J."/>
        </authorList>
    </citation>
    <scope>NUCLEOTIDE SEQUENCE</scope>
    <source>
        <strain evidence="2">UCB-OBI-ISO-001</strain>
        <tissue evidence="2">Gonad</tissue>
    </source>
</reference>
<evidence type="ECO:0000313" key="2">
    <source>
        <dbReference type="EMBL" id="KOF79221.1"/>
    </source>
</evidence>
<name>A0A0L8GQA6_OCTBM</name>
<organism evidence="2">
    <name type="scientific">Octopus bimaculoides</name>
    <name type="common">California two-spotted octopus</name>
    <dbReference type="NCBI Taxonomy" id="37653"/>
    <lineage>
        <taxon>Eukaryota</taxon>
        <taxon>Metazoa</taxon>
        <taxon>Spiralia</taxon>
        <taxon>Lophotrochozoa</taxon>
        <taxon>Mollusca</taxon>
        <taxon>Cephalopoda</taxon>
        <taxon>Coleoidea</taxon>
        <taxon>Octopodiformes</taxon>
        <taxon>Octopoda</taxon>
        <taxon>Incirrata</taxon>
        <taxon>Octopodidae</taxon>
        <taxon>Octopus</taxon>
    </lineage>
</organism>
<sequence length="75" mass="8375">ESGSGRSKEEIRGSGREGGTEEQTCSRENVEKGKGAASDSRMNYGKRERVEGKKCKQRERQKANREKKVATANEE</sequence>
<accession>A0A0L8GQA6</accession>
<feature type="compositionally biased region" description="Basic and acidic residues" evidence="1">
    <location>
        <begin position="45"/>
        <end position="69"/>
    </location>
</feature>
<feature type="compositionally biased region" description="Basic and acidic residues" evidence="1">
    <location>
        <begin position="1"/>
        <end position="34"/>
    </location>
</feature>
<dbReference type="EMBL" id="KQ420820">
    <property type="protein sequence ID" value="KOF79221.1"/>
    <property type="molecule type" value="Genomic_DNA"/>
</dbReference>
<feature type="region of interest" description="Disordered" evidence="1">
    <location>
        <begin position="1"/>
        <end position="75"/>
    </location>
</feature>